<gene>
    <name evidence="1" type="ORF">EGW08_015434</name>
</gene>
<feature type="non-terminal residue" evidence="1">
    <location>
        <position position="133"/>
    </location>
</feature>
<comment type="caution">
    <text evidence="1">The sequence shown here is derived from an EMBL/GenBank/DDBJ whole genome shotgun (WGS) entry which is preliminary data.</text>
</comment>
<reference evidence="1 2" key="1">
    <citation type="submission" date="2019-01" db="EMBL/GenBank/DDBJ databases">
        <title>A draft genome assembly of the solar-powered sea slug Elysia chlorotica.</title>
        <authorList>
            <person name="Cai H."/>
            <person name="Li Q."/>
            <person name="Fang X."/>
            <person name="Li J."/>
            <person name="Curtis N.E."/>
            <person name="Altenburger A."/>
            <person name="Shibata T."/>
            <person name="Feng M."/>
            <person name="Maeda T."/>
            <person name="Schwartz J.A."/>
            <person name="Shigenobu S."/>
            <person name="Lundholm N."/>
            <person name="Nishiyama T."/>
            <person name="Yang H."/>
            <person name="Hasebe M."/>
            <person name="Li S."/>
            <person name="Pierce S.K."/>
            <person name="Wang J."/>
        </authorList>
    </citation>
    <scope>NUCLEOTIDE SEQUENCE [LARGE SCALE GENOMIC DNA]</scope>
    <source>
        <strain evidence="1">EC2010</strain>
        <tissue evidence="1">Whole organism of an adult</tissue>
    </source>
</reference>
<accession>A0A433T5L9</accession>
<dbReference type="AlphaFoldDB" id="A0A433T5L9"/>
<proteinExistence type="predicted"/>
<sequence>MTLSVTIDGQGREKYLNQENSGYLFSDLTENEGVEPLHRHKRAALPTEVEFTLSKTGDNAAETTMRVGTKYDFELMITMPAADTTLKVELFAPDFDNTVMVLCDVNVQTGSNIGITNGGSTTVTMDSLNNNHL</sequence>
<name>A0A433T5L9_ELYCH</name>
<evidence type="ECO:0000313" key="1">
    <source>
        <dbReference type="EMBL" id="RUS76816.1"/>
    </source>
</evidence>
<dbReference type="EMBL" id="RQTK01000634">
    <property type="protein sequence ID" value="RUS76816.1"/>
    <property type="molecule type" value="Genomic_DNA"/>
</dbReference>
<keyword evidence="2" id="KW-1185">Reference proteome</keyword>
<protein>
    <submittedName>
        <fullName evidence="1">Uncharacterized protein</fullName>
    </submittedName>
</protein>
<dbReference type="OrthoDB" id="6355129at2759"/>
<organism evidence="1 2">
    <name type="scientific">Elysia chlorotica</name>
    <name type="common">Eastern emerald elysia</name>
    <name type="synonym">Sea slug</name>
    <dbReference type="NCBI Taxonomy" id="188477"/>
    <lineage>
        <taxon>Eukaryota</taxon>
        <taxon>Metazoa</taxon>
        <taxon>Spiralia</taxon>
        <taxon>Lophotrochozoa</taxon>
        <taxon>Mollusca</taxon>
        <taxon>Gastropoda</taxon>
        <taxon>Heterobranchia</taxon>
        <taxon>Euthyneura</taxon>
        <taxon>Panpulmonata</taxon>
        <taxon>Sacoglossa</taxon>
        <taxon>Placobranchoidea</taxon>
        <taxon>Plakobranchidae</taxon>
        <taxon>Elysia</taxon>
    </lineage>
</organism>
<dbReference type="Proteomes" id="UP000271974">
    <property type="component" value="Unassembled WGS sequence"/>
</dbReference>
<evidence type="ECO:0000313" key="2">
    <source>
        <dbReference type="Proteomes" id="UP000271974"/>
    </source>
</evidence>